<protein>
    <recommendedName>
        <fullName evidence="4">SMP-30/Gluconolactonase/LRE-like region domain-containing protein</fullName>
    </recommendedName>
</protein>
<dbReference type="SUPFAM" id="SSF101898">
    <property type="entry name" value="NHL repeat"/>
    <property type="match status" value="1"/>
</dbReference>
<dbReference type="EMBL" id="MGFH01000146">
    <property type="protein sequence ID" value="OGM04339.1"/>
    <property type="molecule type" value="Genomic_DNA"/>
</dbReference>
<proteinExistence type="predicted"/>
<dbReference type="PROSITE" id="PS51257">
    <property type="entry name" value="PROKAR_LIPOPROTEIN"/>
    <property type="match status" value="1"/>
</dbReference>
<feature type="chain" id="PRO_5009533531" description="SMP-30/Gluconolactonase/LRE-like region domain-containing protein" evidence="1">
    <location>
        <begin position="44"/>
        <end position="365"/>
    </location>
</feature>
<comment type="caution">
    <text evidence="2">The sequence shown here is derived from an EMBL/GenBank/DDBJ whole genome shotgun (WGS) entry which is preliminary data.</text>
</comment>
<gene>
    <name evidence="2" type="ORF">A2008_04720</name>
</gene>
<evidence type="ECO:0000256" key="1">
    <source>
        <dbReference type="SAM" id="SignalP"/>
    </source>
</evidence>
<dbReference type="InterPro" id="IPR011042">
    <property type="entry name" value="6-blade_b-propeller_TolB-like"/>
</dbReference>
<evidence type="ECO:0000313" key="2">
    <source>
        <dbReference type="EMBL" id="OGM04339.1"/>
    </source>
</evidence>
<organism evidence="2 3">
    <name type="scientific">Candidatus Wallbacteria bacterium GWC2_49_35</name>
    <dbReference type="NCBI Taxonomy" id="1817813"/>
    <lineage>
        <taxon>Bacteria</taxon>
        <taxon>Candidatus Walliibacteriota</taxon>
    </lineage>
</organism>
<keyword evidence="1" id="KW-0732">Signal</keyword>
<dbReference type="Gene3D" id="2.120.10.30">
    <property type="entry name" value="TolB, C-terminal domain"/>
    <property type="match status" value="1"/>
</dbReference>
<feature type="signal peptide" evidence="1">
    <location>
        <begin position="1"/>
        <end position="43"/>
    </location>
</feature>
<evidence type="ECO:0008006" key="4">
    <source>
        <dbReference type="Google" id="ProtNLM"/>
    </source>
</evidence>
<dbReference type="STRING" id="1817813.A2008_04720"/>
<dbReference type="Proteomes" id="UP000178735">
    <property type="component" value="Unassembled WGS sequence"/>
</dbReference>
<name>A0A1F7WPM0_9BACT</name>
<evidence type="ECO:0000313" key="3">
    <source>
        <dbReference type="Proteomes" id="UP000178735"/>
    </source>
</evidence>
<accession>A0A1F7WPM0</accession>
<dbReference type="AlphaFoldDB" id="A0A1F7WPM0"/>
<sequence>MKNTIENGKTTITGKPFAAALLALIPVLAILLGCALLAAPAMAQDKAPAAPATAEVALPDIKEGKTVEVCVLGLGSGSDSVGLGSETTPAFASNGPSSLAIDKDENVYLLDAINFRVIKIARDGKIAALINYPQGETDKKDDCYYMCDLAISPENGNIYLLNQTLKNVFILSQAGEVRGTIDVKEHCVLPYKIFVSNFGEILVSDQADGKVMVYNAEGTVTGRLNDDTAGVYSDKKGFIFALGEMDKDGRDVLLMDGASKRQPRVYAKLAKSIKDTEPYDYQILGLDANYNFYASIVEKIAEDVIQTLVYKFDEAGKAVARVKIMPLIHIGDTMPTRYFNISPNGTIYGVTSNNDFTKYVIVRIE</sequence>
<reference evidence="2 3" key="1">
    <citation type="journal article" date="2016" name="Nat. Commun.">
        <title>Thousands of microbial genomes shed light on interconnected biogeochemical processes in an aquifer system.</title>
        <authorList>
            <person name="Anantharaman K."/>
            <person name="Brown C.T."/>
            <person name="Hug L.A."/>
            <person name="Sharon I."/>
            <person name="Castelle C.J."/>
            <person name="Probst A.J."/>
            <person name="Thomas B.C."/>
            <person name="Singh A."/>
            <person name="Wilkins M.J."/>
            <person name="Karaoz U."/>
            <person name="Brodie E.L."/>
            <person name="Williams K.H."/>
            <person name="Hubbard S.S."/>
            <person name="Banfield J.F."/>
        </authorList>
    </citation>
    <scope>NUCLEOTIDE SEQUENCE [LARGE SCALE GENOMIC DNA]</scope>
</reference>